<dbReference type="Gene3D" id="1.10.630.10">
    <property type="entry name" value="Cytochrome P450"/>
    <property type="match status" value="1"/>
</dbReference>
<keyword evidence="5" id="KW-0472">Membrane</keyword>
<name>A0AAV5EDZ3_ELECO</name>
<keyword evidence="7" id="KW-1185">Reference proteome</keyword>
<evidence type="ECO:0000256" key="4">
    <source>
        <dbReference type="ARBA" id="ARBA00022989"/>
    </source>
</evidence>
<sequence>MAGEGSSLLGASPLILSLATLLIAVLCKNFVGASNKWPRRVAINKESVLRSLGIRLGDIPTTLVLDGAVAVDSLVRRADVFSDRPAGGPSTILSDGRHPNITSVPYGPRWVALRRNITSEAFHPVRGLARAAPQRARGAAALVADIASSSSGNNGDGVVPVRDCLYKAVFALNVATCFGDGAVDAGHVDAMRLAQQEFLGMVPGFRVFATFKKVARLLYRDRWKQAVHCRRRQEELYIPLIRACQERRRSAGAGAGAGGTRTTTSYVDTLLDLEIPVEGDPRRRWKLSEGDMVSLVSEYLGAATGAVVAALEWTLANLVTQPDVQSRLRREVDGEEASCGYVRAVVLEALRRHPPVPAVQRYMATKVMVGSTPVAGGTMVLFSLEDISRDDKVRLLRICY</sequence>
<keyword evidence="3" id="KW-0479">Metal-binding</keyword>
<dbReference type="InterPro" id="IPR002401">
    <property type="entry name" value="Cyt_P450_E_grp-I"/>
</dbReference>
<reference evidence="6" key="1">
    <citation type="journal article" date="2018" name="DNA Res.">
        <title>Multiple hybrid de novo genome assembly of finger millet, an orphan allotetraploid crop.</title>
        <authorList>
            <person name="Hatakeyama M."/>
            <person name="Aluri S."/>
            <person name="Balachadran M.T."/>
            <person name="Sivarajan S.R."/>
            <person name="Patrignani A."/>
            <person name="Gruter S."/>
            <person name="Poveda L."/>
            <person name="Shimizu-Inatsugi R."/>
            <person name="Baeten J."/>
            <person name="Francoijs K.J."/>
            <person name="Nataraja K.N."/>
            <person name="Reddy Y.A.N."/>
            <person name="Phadnis S."/>
            <person name="Ravikumar R.L."/>
            <person name="Schlapbach R."/>
            <person name="Sreeman S.M."/>
            <person name="Shimizu K.K."/>
        </authorList>
    </citation>
    <scope>NUCLEOTIDE SEQUENCE</scope>
</reference>
<dbReference type="PANTHER" id="PTHR24298">
    <property type="entry name" value="FLAVONOID 3'-MONOOXYGENASE-RELATED"/>
    <property type="match status" value="1"/>
</dbReference>
<protein>
    <recommendedName>
        <fullName evidence="8">Cytochrome P450</fullName>
    </recommendedName>
</protein>
<reference evidence="6" key="2">
    <citation type="submission" date="2021-12" db="EMBL/GenBank/DDBJ databases">
        <title>Resequencing data analysis of finger millet.</title>
        <authorList>
            <person name="Hatakeyama M."/>
            <person name="Aluri S."/>
            <person name="Balachadran M.T."/>
            <person name="Sivarajan S.R."/>
            <person name="Poveda L."/>
            <person name="Shimizu-Inatsugi R."/>
            <person name="Schlapbach R."/>
            <person name="Sreeman S.M."/>
            <person name="Shimizu K.K."/>
        </authorList>
    </citation>
    <scope>NUCLEOTIDE SEQUENCE</scope>
</reference>
<keyword evidence="2" id="KW-0812">Transmembrane</keyword>
<comment type="subcellular location">
    <subcellularLocation>
        <location evidence="1">Membrane</location>
        <topology evidence="1">Single-pass membrane protein</topology>
    </subcellularLocation>
</comment>
<evidence type="ECO:0000256" key="5">
    <source>
        <dbReference type="ARBA" id="ARBA00023136"/>
    </source>
</evidence>
<dbReference type="PRINTS" id="PR00463">
    <property type="entry name" value="EP450I"/>
</dbReference>
<evidence type="ECO:0008006" key="8">
    <source>
        <dbReference type="Google" id="ProtNLM"/>
    </source>
</evidence>
<dbReference type="AlphaFoldDB" id="A0AAV5EDZ3"/>
<dbReference type="GO" id="GO:0016020">
    <property type="term" value="C:membrane"/>
    <property type="evidence" value="ECO:0007669"/>
    <property type="project" value="UniProtKB-SubCell"/>
</dbReference>
<dbReference type="SUPFAM" id="SSF48264">
    <property type="entry name" value="Cytochrome P450"/>
    <property type="match status" value="1"/>
</dbReference>
<dbReference type="InterPro" id="IPR001128">
    <property type="entry name" value="Cyt_P450"/>
</dbReference>
<dbReference type="Pfam" id="PF00067">
    <property type="entry name" value="p450"/>
    <property type="match status" value="1"/>
</dbReference>
<dbReference type="GO" id="GO:0020037">
    <property type="term" value="F:heme binding"/>
    <property type="evidence" value="ECO:0007669"/>
    <property type="project" value="InterPro"/>
</dbReference>
<gene>
    <name evidence="6" type="primary">gb08807</name>
    <name evidence="6" type="ORF">PR202_gb08807</name>
</gene>
<keyword evidence="4" id="KW-1133">Transmembrane helix</keyword>
<comment type="caution">
    <text evidence="6">The sequence shown here is derived from an EMBL/GenBank/DDBJ whole genome shotgun (WGS) entry which is preliminary data.</text>
</comment>
<accession>A0AAV5EDZ3</accession>
<evidence type="ECO:0000313" key="6">
    <source>
        <dbReference type="EMBL" id="GJN21339.1"/>
    </source>
</evidence>
<evidence type="ECO:0000256" key="3">
    <source>
        <dbReference type="ARBA" id="ARBA00022723"/>
    </source>
</evidence>
<organism evidence="6 7">
    <name type="scientific">Eleusine coracana subsp. coracana</name>
    <dbReference type="NCBI Taxonomy" id="191504"/>
    <lineage>
        <taxon>Eukaryota</taxon>
        <taxon>Viridiplantae</taxon>
        <taxon>Streptophyta</taxon>
        <taxon>Embryophyta</taxon>
        <taxon>Tracheophyta</taxon>
        <taxon>Spermatophyta</taxon>
        <taxon>Magnoliopsida</taxon>
        <taxon>Liliopsida</taxon>
        <taxon>Poales</taxon>
        <taxon>Poaceae</taxon>
        <taxon>PACMAD clade</taxon>
        <taxon>Chloridoideae</taxon>
        <taxon>Cynodonteae</taxon>
        <taxon>Eleusininae</taxon>
        <taxon>Eleusine</taxon>
    </lineage>
</organism>
<proteinExistence type="predicted"/>
<evidence type="ECO:0000256" key="1">
    <source>
        <dbReference type="ARBA" id="ARBA00004167"/>
    </source>
</evidence>
<dbReference type="GO" id="GO:0005506">
    <property type="term" value="F:iron ion binding"/>
    <property type="evidence" value="ECO:0007669"/>
    <property type="project" value="InterPro"/>
</dbReference>
<dbReference type="Proteomes" id="UP001054889">
    <property type="component" value="Unassembled WGS sequence"/>
</dbReference>
<dbReference type="InterPro" id="IPR036396">
    <property type="entry name" value="Cyt_P450_sf"/>
</dbReference>
<dbReference type="EMBL" id="BQKI01000075">
    <property type="protein sequence ID" value="GJN21339.1"/>
    <property type="molecule type" value="Genomic_DNA"/>
</dbReference>
<dbReference type="GO" id="GO:0016709">
    <property type="term" value="F:oxidoreductase activity, acting on paired donors, with incorporation or reduction of molecular oxygen, NAD(P)H as one donor, and incorporation of one atom of oxygen"/>
    <property type="evidence" value="ECO:0007669"/>
    <property type="project" value="TreeGrafter"/>
</dbReference>
<dbReference type="InterPro" id="IPR051103">
    <property type="entry name" value="Plant_metabolite_P450s"/>
</dbReference>
<evidence type="ECO:0000313" key="7">
    <source>
        <dbReference type="Proteomes" id="UP001054889"/>
    </source>
</evidence>
<dbReference type="PANTHER" id="PTHR24298:SF366">
    <property type="entry name" value="OS06G0328900 PROTEIN"/>
    <property type="match status" value="1"/>
</dbReference>
<evidence type="ECO:0000256" key="2">
    <source>
        <dbReference type="ARBA" id="ARBA00022692"/>
    </source>
</evidence>